<dbReference type="EMBL" id="AP012492">
    <property type="protein sequence ID" value="BAM31270.1"/>
    <property type="molecule type" value="Genomic_DNA"/>
</dbReference>
<dbReference type="Gene3D" id="3.20.20.370">
    <property type="entry name" value="Glycoside hydrolase/deacetylase"/>
    <property type="match status" value="1"/>
</dbReference>
<evidence type="ECO:0000259" key="1">
    <source>
        <dbReference type="PROSITE" id="PS51704"/>
    </source>
</evidence>
<dbReference type="AlphaFoldDB" id="A0AAI8MKQ6"/>
<organism evidence="2 3">
    <name type="scientific">Helicobacter cinaedi CCUG 18818 = ATCC BAA-847</name>
    <dbReference type="NCBI Taxonomy" id="537971"/>
    <lineage>
        <taxon>Bacteria</taxon>
        <taxon>Pseudomonadati</taxon>
        <taxon>Campylobacterota</taxon>
        <taxon>Epsilonproteobacteria</taxon>
        <taxon>Campylobacterales</taxon>
        <taxon>Helicobacteraceae</taxon>
        <taxon>Helicobacter</taxon>
    </lineage>
</organism>
<dbReference type="PROSITE" id="PS51704">
    <property type="entry name" value="GP_PDE"/>
    <property type="match status" value="1"/>
</dbReference>
<protein>
    <recommendedName>
        <fullName evidence="1">GP-PDE domain-containing protein</fullName>
    </recommendedName>
</protein>
<dbReference type="Proteomes" id="UP000006036">
    <property type="component" value="Chromosome 1"/>
</dbReference>
<accession>A0AAI8MKQ6</accession>
<dbReference type="InterPro" id="IPR030395">
    <property type="entry name" value="GP_PDE_dom"/>
</dbReference>
<feature type="domain" description="GP-PDE" evidence="1">
    <location>
        <begin position="1"/>
        <end position="67"/>
    </location>
</feature>
<evidence type="ECO:0000313" key="2">
    <source>
        <dbReference type="EMBL" id="BAM31270.1"/>
    </source>
</evidence>
<dbReference type="KEGG" id="hcb:HCBAA847_0009"/>
<dbReference type="GO" id="GO:0006629">
    <property type="term" value="P:lipid metabolic process"/>
    <property type="evidence" value="ECO:0007669"/>
    <property type="project" value="InterPro"/>
</dbReference>
<dbReference type="GO" id="GO:0008081">
    <property type="term" value="F:phosphoric diester hydrolase activity"/>
    <property type="evidence" value="ECO:0007669"/>
    <property type="project" value="InterPro"/>
</dbReference>
<gene>
    <name evidence="2" type="ORF">HCBAA847_0009</name>
</gene>
<name>A0AAI8MKQ6_9HELI</name>
<proteinExistence type="predicted"/>
<reference evidence="2 3" key="1">
    <citation type="journal article" date="2012" name="J. Bacteriol.">
        <title>Complete Genome Sequence of Helicobacter cinaedi Type Strain ATCC BAA-847.</title>
        <authorList>
            <person name="Miyoshi-Akiyama T."/>
            <person name="Takeshita N."/>
            <person name="Ohmagari N."/>
            <person name="Kirikae T."/>
        </authorList>
    </citation>
    <scope>NUCLEOTIDE SEQUENCE [LARGE SCALE GENOMIC DNA]</scope>
    <source>
        <strain evidence="2 3">ATCC BAA-847</strain>
    </source>
</reference>
<sequence>MMKNTLAIVMYHYVRDLKNSRYPRIKGFDISEFKSQIEFFKANYNIITMEQLISAITPPPVNLNVNL</sequence>
<evidence type="ECO:0000313" key="3">
    <source>
        <dbReference type="Proteomes" id="UP000006036"/>
    </source>
</evidence>